<dbReference type="InterPro" id="IPR016135">
    <property type="entry name" value="UBQ-conjugating_enzyme/RWD"/>
</dbReference>
<reference evidence="14" key="1">
    <citation type="submission" date="2021-03" db="EMBL/GenBank/DDBJ databases">
        <title>Draft genome sequence of rust myrtle Austropuccinia psidii MF-1, a brazilian biotype.</title>
        <authorList>
            <person name="Quecine M.C."/>
            <person name="Pachon D.M.R."/>
            <person name="Bonatelli M.L."/>
            <person name="Correr F.H."/>
            <person name="Franceschini L.M."/>
            <person name="Leite T.F."/>
            <person name="Margarido G.R.A."/>
            <person name="Almeida C.A."/>
            <person name="Ferrarezi J.A."/>
            <person name="Labate C.A."/>
        </authorList>
    </citation>
    <scope>NUCLEOTIDE SEQUENCE</scope>
    <source>
        <strain evidence="14">MF-1</strain>
    </source>
</reference>
<dbReference type="Pfam" id="PF05773">
    <property type="entry name" value="RWD"/>
    <property type="match status" value="1"/>
</dbReference>
<dbReference type="InterPro" id="IPR006575">
    <property type="entry name" value="RWD_dom"/>
</dbReference>
<evidence type="ECO:0000259" key="13">
    <source>
        <dbReference type="PROSITE" id="PS51873"/>
    </source>
</evidence>
<keyword evidence="8" id="KW-0833">Ubl conjugation pathway</keyword>
<keyword evidence="15" id="KW-1185">Reference proteome</keyword>
<name>A0A9Q3BYU9_9BASI</name>
<keyword evidence="4" id="KW-0808">Transferase</keyword>
<dbReference type="PROSITE" id="PS51873">
    <property type="entry name" value="TRIAD"/>
    <property type="match status" value="1"/>
</dbReference>
<dbReference type="PANTHER" id="PTHR11685">
    <property type="entry name" value="RBR FAMILY RING FINGER AND IBR DOMAIN-CONTAINING"/>
    <property type="match status" value="1"/>
</dbReference>
<dbReference type="InterPro" id="IPR031127">
    <property type="entry name" value="E3_UB_ligase_RBR"/>
</dbReference>
<dbReference type="InterPro" id="IPR002867">
    <property type="entry name" value="IBR_dom"/>
</dbReference>
<dbReference type="InterPro" id="IPR047548">
    <property type="entry name" value="Rcat_RBR_RNF14"/>
</dbReference>
<comment type="similarity">
    <text evidence="10">Belongs to the RBR family. RNF14 subfamily.</text>
</comment>
<evidence type="ECO:0000313" key="15">
    <source>
        <dbReference type="Proteomes" id="UP000765509"/>
    </source>
</evidence>
<keyword evidence="7 11" id="KW-0863">Zinc-finger</keyword>
<comment type="catalytic activity">
    <reaction evidence="1">
        <text>[E2 ubiquitin-conjugating enzyme]-S-ubiquitinyl-L-cysteine + [acceptor protein]-L-lysine = [E2 ubiquitin-conjugating enzyme]-L-cysteine + [acceptor protein]-N(6)-ubiquitinyl-L-lysine.</text>
        <dbReference type="EC" id="2.3.2.31"/>
    </reaction>
</comment>
<evidence type="ECO:0000256" key="5">
    <source>
        <dbReference type="ARBA" id="ARBA00022723"/>
    </source>
</evidence>
<dbReference type="GO" id="GO:0016567">
    <property type="term" value="P:protein ubiquitination"/>
    <property type="evidence" value="ECO:0007669"/>
    <property type="project" value="InterPro"/>
</dbReference>
<dbReference type="Gene3D" id="3.30.40.10">
    <property type="entry name" value="Zinc/RING finger domain, C3HC4 (zinc finger)"/>
    <property type="match status" value="1"/>
</dbReference>
<dbReference type="Gene3D" id="1.20.120.1750">
    <property type="match status" value="1"/>
</dbReference>
<dbReference type="SUPFAM" id="SSF54495">
    <property type="entry name" value="UBC-like"/>
    <property type="match status" value="1"/>
</dbReference>
<dbReference type="Pfam" id="PF01485">
    <property type="entry name" value="IBR"/>
    <property type="match status" value="1"/>
</dbReference>
<proteinExistence type="inferred from homology"/>
<dbReference type="SUPFAM" id="SSF57850">
    <property type="entry name" value="RING/U-box"/>
    <property type="match status" value="3"/>
</dbReference>
<dbReference type="InterPro" id="IPR001841">
    <property type="entry name" value="Znf_RING"/>
</dbReference>
<evidence type="ECO:0000313" key="14">
    <source>
        <dbReference type="EMBL" id="MBW0475109.1"/>
    </source>
</evidence>
<feature type="domain" description="RING-type" evidence="13">
    <location>
        <begin position="213"/>
        <end position="483"/>
    </location>
</feature>
<dbReference type="EMBL" id="AVOT02003991">
    <property type="protein sequence ID" value="MBW0475109.1"/>
    <property type="molecule type" value="Genomic_DNA"/>
</dbReference>
<evidence type="ECO:0000256" key="8">
    <source>
        <dbReference type="ARBA" id="ARBA00022786"/>
    </source>
</evidence>
<keyword evidence="5" id="KW-0479">Metal-binding</keyword>
<evidence type="ECO:0000256" key="11">
    <source>
        <dbReference type="PROSITE-ProRule" id="PRU00175"/>
    </source>
</evidence>
<organism evidence="14 15">
    <name type="scientific">Austropuccinia psidii MF-1</name>
    <dbReference type="NCBI Taxonomy" id="1389203"/>
    <lineage>
        <taxon>Eukaryota</taxon>
        <taxon>Fungi</taxon>
        <taxon>Dikarya</taxon>
        <taxon>Basidiomycota</taxon>
        <taxon>Pucciniomycotina</taxon>
        <taxon>Pucciniomycetes</taxon>
        <taxon>Pucciniales</taxon>
        <taxon>Sphaerophragmiaceae</taxon>
        <taxon>Austropuccinia</taxon>
    </lineage>
</organism>
<evidence type="ECO:0000256" key="4">
    <source>
        <dbReference type="ARBA" id="ARBA00022679"/>
    </source>
</evidence>
<dbReference type="EC" id="2.3.2.31" evidence="3"/>
<dbReference type="SMART" id="SM00647">
    <property type="entry name" value="IBR"/>
    <property type="match status" value="2"/>
</dbReference>
<dbReference type="InterPro" id="IPR017907">
    <property type="entry name" value="Znf_RING_CS"/>
</dbReference>
<feature type="domain" description="RING-type" evidence="12">
    <location>
        <begin position="217"/>
        <end position="262"/>
    </location>
</feature>
<evidence type="ECO:0000256" key="10">
    <source>
        <dbReference type="ARBA" id="ARBA00044508"/>
    </source>
</evidence>
<dbReference type="GO" id="GO:0061630">
    <property type="term" value="F:ubiquitin protein ligase activity"/>
    <property type="evidence" value="ECO:0007669"/>
    <property type="project" value="UniProtKB-EC"/>
</dbReference>
<evidence type="ECO:0000256" key="3">
    <source>
        <dbReference type="ARBA" id="ARBA00012251"/>
    </source>
</evidence>
<dbReference type="CDD" id="cd20354">
    <property type="entry name" value="Rcat_RBR_RNF14"/>
    <property type="match status" value="1"/>
</dbReference>
<dbReference type="AlphaFoldDB" id="A0A9Q3BYU9"/>
<dbReference type="GO" id="GO:0008270">
    <property type="term" value="F:zinc ion binding"/>
    <property type="evidence" value="ECO:0007669"/>
    <property type="project" value="UniProtKB-KW"/>
</dbReference>
<dbReference type="PROSITE" id="PS50089">
    <property type="entry name" value="ZF_RING_2"/>
    <property type="match status" value="1"/>
</dbReference>
<dbReference type="InterPro" id="IPR013083">
    <property type="entry name" value="Znf_RING/FYVE/PHD"/>
</dbReference>
<evidence type="ECO:0000256" key="7">
    <source>
        <dbReference type="ARBA" id="ARBA00022771"/>
    </source>
</evidence>
<evidence type="ECO:0000259" key="12">
    <source>
        <dbReference type="PROSITE" id="PS50089"/>
    </source>
</evidence>
<keyword evidence="6" id="KW-0677">Repeat</keyword>
<dbReference type="CDD" id="cd23820">
    <property type="entry name" value="RWD_RNF14"/>
    <property type="match status" value="1"/>
</dbReference>
<accession>A0A9Q3BYU9</accession>
<dbReference type="InterPro" id="IPR044066">
    <property type="entry name" value="TRIAD_supradom"/>
</dbReference>
<protein>
    <recommendedName>
        <fullName evidence="3">RBR-type E3 ubiquitin transferase</fullName>
        <ecNumber evidence="3">2.3.2.31</ecNumber>
    </recommendedName>
</protein>
<gene>
    <name evidence="14" type="ORF">O181_014824</name>
</gene>
<dbReference type="OrthoDB" id="1431934at2759"/>
<evidence type="ECO:0000256" key="2">
    <source>
        <dbReference type="ARBA" id="ARBA00004906"/>
    </source>
</evidence>
<keyword evidence="9" id="KW-0862">Zinc</keyword>
<comment type="pathway">
    <text evidence="2">Protein modification; protein ubiquitination.</text>
</comment>
<comment type="caution">
    <text evidence="14">The sequence shown here is derived from an EMBL/GenBank/DDBJ whole genome shotgun (WGS) entry which is preliminary data.</text>
</comment>
<evidence type="ECO:0000256" key="9">
    <source>
        <dbReference type="ARBA" id="ARBA00022833"/>
    </source>
</evidence>
<evidence type="ECO:0000256" key="6">
    <source>
        <dbReference type="ARBA" id="ARBA00022737"/>
    </source>
</evidence>
<dbReference type="FunFam" id="3.30.40.10:FF:000416">
    <property type="entry name" value="RBR-type E3 ubiquitin transferase"/>
    <property type="match status" value="1"/>
</dbReference>
<dbReference type="Pfam" id="PF22191">
    <property type="entry name" value="IBR_1"/>
    <property type="match status" value="1"/>
</dbReference>
<dbReference type="Proteomes" id="UP000765509">
    <property type="component" value="Unassembled WGS sequence"/>
</dbReference>
<sequence length="515" mass="59346">MCCQDLHICQERQEAEIEALISIYSQSSVSILRPPIDNDSYKLRRISISIQIDLAHPVNVQCFSSTNVLEIKNSHHLFTPFRNPSCANQPDLVQLRYLPPFKLIAILPSTYPLRVPPKLELDCDWATFEDQSRASKSINTMWRYGVPASDQSIEGDECIGLCVDWLEHDWIEPNSHHNLSICLQGDSIEDKQAALERFVNHDKLLRREYFLNQDFICGICLEAQRGTKCIQLACCGHIFCRNCLGEYFGLMIKEGTINKVQCCHDECMKRNGTNGNLTPNFPQNEFEKATITPEELDLLVGPILKSRYAELKDKILIESDPRLCFCPIKSCQSLVRPSKFFITHRSETLRICESCGYSFCFICKKTWHGPTNQCAIPYLESLIRNCLDGTDLMRKEIEKKYGRTRLQQLVKDFFEERSSQNWKKNNTTSCVKCGIPVEKSEGCNHMLCPRCQTHFCFRCGSKLNPDEPYGHYSSPQSPCFNQLINHDQNHSDQNAKDDEVYDKYEELARMFLLKL</sequence>
<dbReference type="PROSITE" id="PS00518">
    <property type="entry name" value="ZF_RING_1"/>
    <property type="match status" value="1"/>
</dbReference>
<dbReference type="Gene3D" id="3.10.110.10">
    <property type="entry name" value="Ubiquitin Conjugating Enzyme"/>
    <property type="match status" value="1"/>
</dbReference>
<evidence type="ECO:0000256" key="1">
    <source>
        <dbReference type="ARBA" id="ARBA00001798"/>
    </source>
</evidence>